<reference evidence="1" key="1">
    <citation type="submission" date="2019-11" db="UniProtKB">
        <authorList>
            <consortium name="WormBaseParasite"/>
        </authorList>
    </citation>
    <scope>IDENTIFICATION</scope>
</reference>
<proteinExistence type="predicted"/>
<name>A0A5K3G2Z9_MESCO</name>
<organism evidence="1">
    <name type="scientific">Mesocestoides corti</name>
    <name type="common">Flatworm</name>
    <dbReference type="NCBI Taxonomy" id="53468"/>
    <lineage>
        <taxon>Eukaryota</taxon>
        <taxon>Metazoa</taxon>
        <taxon>Spiralia</taxon>
        <taxon>Lophotrochozoa</taxon>
        <taxon>Platyhelminthes</taxon>
        <taxon>Cestoda</taxon>
        <taxon>Eucestoda</taxon>
        <taxon>Cyclophyllidea</taxon>
        <taxon>Mesocestoididae</taxon>
        <taxon>Mesocestoides</taxon>
    </lineage>
</organism>
<sequence length="51" mass="5449">MTSIVKQIGPTPCVSSTASMSTFQPIVALHHKRNIKKDEKNAEEATAGHGT</sequence>
<accession>A0A5K3G2Z9</accession>
<evidence type="ECO:0000313" key="1">
    <source>
        <dbReference type="WBParaSite" id="MCU_014873-RA"/>
    </source>
</evidence>
<dbReference type="AlphaFoldDB" id="A0A5K3G2Z9"/>
<dbReference type="WBParaSite" id="MCU_014873-RA">
    <property type="protein sequence ID" value="MCU_014873-RA"/>
    <property type="gene ID" value="MCU_014873"/>
</dbReference>
<protein>
    <submittedName>
        <fullName evidence="1">Uncharacterized protein</fullName>
    </submittedName>
</protein>